<keyword evidence="2" id="KW-1185">Reference proteome</keyword>
<evidence type="ECO:0000313" key="1">
    <source>
        <dbReference type="EMBL" id="MDR6903771.1"/>
    </source>
</evidence>
<accession>A0ABU1SXR6</accession>
<comment type="caution">
    <text evidence="1">The sequence shown here is derived from an EMBL/GenBank/DDBJ whole genome shotgun (WGS) entry which is preliminary data.</text>
</comment>
<dbReference type="Gene3D" id="3.40.50.150">
    <property type="entry name" value="Vaccinia Virus protein VP39"/>
    <property type="match status" value="1"/>
</dbReference>
<dbReference type="InterPro" id="IPR029063">
    <property type="entry name" value="SAM-dependent_MTases_sf"/>
</dbReference>
<dbReference type="SUPFAM" id="SSF53335">
    <property type="entry name" value="S-adenosyl-L-methionine-dependent methyltransferases"/>
    <property type="match status" value="1"/>
</dbReference>
<dbReference type="Proteomes" id="UP001250791">
    <property type="component" value="Unassembled WGS sequence"/>
</dbReference>
<dbReference type="GO" id="GO:0008168">
    <property type="term" value="F:methyltransferase activity"/>
    <property type="evidence" value="ECO:0007669"/>
    <property type="project" value="UniProtKB-KW"/>
</dbReference>
<gene>
    <name evidence="1" type="ORF">J2W52_005404</name>
</gene>
<reference evidence="1 2" key="1">
    <citation type="submission" date="2023-07" db="EMBL/GenBank/DDBJ databases">
        <title>Sorghum-associated microbial communities from plants grown in Nebraska, USA.</title>
        <authorList>
            <person name="Schachtman D."/>
        </authorList>
    </citation>
    <scope>NUCLEOTIDE SEQUENCE [LARGE SCALE GENOMIC DNA]</scope>
    <source>
        <strain evidence="1 2">3199</strain>
    </source>
</reference>
<dbReference type="PANTHER" id="PTHR43861">
    <property type="entry name" value="TRANS-ACONITATE 2-METHYLTRANSFERASE-RELATED"/>
    <property type="match status" value="1"/>
</dbReference>
<keyword evidence="1" id="KW-0489">Methyltransferase</keyword>
<name>A0ABU1SXR6_9HYPH</name>
<keyword evidence="1" id="KW-0808">Transferase</keyword>
<organism evidence="1 2">
    <name type="scientific">Rhizobium miluonense</name>
    <dbReference type="NCBI Taxonomy" id="411945"/>
    <lineage>
        <taxon>Bacteria</taxon>
        <taxon>Pseudomonadati</taxon>
        <taxon>Pseudomonadota</taxon>
        <taxon>Alphaproteobacteria</taxon>
        <taxon>Hyphomicrobiales</taxon>
        <taxon>Rhizobiaceae</taxon>
        <taxon>Rhizobium/Agrobacterium group</taxon>
        <taxon>Rhizobium</taxon>
    </lineage>
</organism>
<dbReference type="RefSeq" id="WP_310235260.1">
    <property type="nucleotide sequence ID" value="NZ_JAVDUP010000010.1"/>
</dbReference>
<evidence type="ECO:0000313" key="2">
    <source>
        <dbReference type="Proteomes" id="UP001250791"/>
    </source>
</evidence>
<protein>
    <submittedName>
        <fullName evidence="1">2-polyprenyl-3-methyl-5-hydroxy-6-metoxy-1, 4-benzoquinol methylase</fullName>
    </submittedName>
</protein>
<dbReference type="EMBL" id="JAVDUP010000010">
    <property type="protein sequence ID" value="MDR6903771.1"/>
    <property type="molecule type" value="Genomic_DNA"/>
</dbReference>
<dbReference type="CDD" id="cd02440">
    <property type="entry name" value="AdoMet_MTases"/>
    <property type="match status" value="1"/>
</dbReference>
<dbReference type="Pfam" id="PF13489">
    <property type="entry name" value="Methyltransf_23"/>
    <property type="match status" value="1"/>
</dbReference>
<proteinExistence type="predicted"/>
<sequence>MSGSPYTHGASEPEQQRLTALNTRLNNRCIEVGRFEVGERIIDFGAGLGQFSRAMARITGVPVVGLERSQEQIAEALRQAEADGETSLLQMRQGDIVSPPLSENESGQFDVAHARFVLEHMPDPLLVVRNMARTVRVGGRVVLADGDYETLRLWPEPAGFAQLWQAYQRTYDRHGNVVLQLTGVFLTLCDGGVCGGRNARRHTGRGEFP</sequence>
<dbReference type="GO" id="GO:0032259">
    <property type="term" value="P:methylation"/>
    <property type="evidence" value="ECO:0007669"/>
    <property type="project" value="UniProtKB-KW"/>
</dbReference>